<evidence type="ECO:0000256" key="2">
    <source>
        <dbReference type="ARBA" id="ARBA00004651"/>
    </source>
</evidence>
<evidence type="ECO:0000256" key="5">
    <source>
        <dbReference type="ARBA" id="ARBA00022553"/>
    </source>
</evidence>
<keyword evidence="6 14" id="KW-0812">Transmembrane</keyword>
<dbReference type="InterPro" id="IPR005467">
    <property type="entry name" value="His_kinase_dom"/>
</dbReference>
<comment type="subcellular location">
    <subcellularLocation>
        <location evidence="2">Cell membrane</location>
        <topology evidence="2">Multi-pass membrane protein</topology>
    </subcellularLocation>
</comment>
<dbReference type="EC" id="2.7.13.3" evidence="3"/>
<evidence type="ECO:0000256" key="1">
    <source>
        <dbReference type="ARBA" id="ARBA00000085"/>
    </source>
</evidence>
<dbReference type="InterPro" id="IPR003661">
    <property type="entry name" value="HisK_dim/P_dom"/>
</dbReference>
<dbReference type="GO" id="GO:0005886">
    <property type="term" value="C:plasma membrane"/>
    <property type="evidence" value="ECO:0007669"/>
    <property type="project" value="UniProtKB-SubCell"/>
</dbReference>
<dbReference type="InterPro" id="IPR036097">
    <property type="entry name" value="HisK_dim/P_sf"/>
</dbReference>
<dbReference type="Pfam" id="PF01627">
    <property type="entry name" value="Hpt"/>
    <property type="match status" value="1"/>
</dbReference>
<dbReference type="SMART" id="SM00387">
    <property type="entry name" value="HATPase_c"/>
    <property type="match status" value="1"/>
</dbReference>
<feature type="modified residue" description="4-aspartylphosphate" evidence="13">
    <location>
        <position position="635"/>
    </location>
</feature>
<keyword evidence="4" id="KW-1003">Cell membrane</keyword>
<evidence type="ECO:0000259" key="17">
    <source>
        <dbReference type="PROSITE" id="PS50894"/>
    </source>
</evidence>
<dbReference type="Pfam" id="PF00512">
    <property type="entry name" value="HisKA"/>
    <property type="match status" value="1"/>
</dbReference>
<dbReference type="Gene3D" id="1.10.287.130">
    <property type="match status" value="1"/>
</dbReference>
<dbReference type="KEGG" id="sphl:LPB140_06965"/>
<comment type="catalytic activity">
    <reaction evidence="1">
        <text>ATP + protein L-histidine = ADP + protein N-phospho-L-histidine.</text>
        <dbReference type="EC" id="2.7.13.3"/>
    </reaction>
</comment>
<dbReference type="InterPro" id="IPR036890">
    <property type="entry name" value="HATPase_C_sf"/>
</dbReference>
<dbReference type="PANTHER" id="PTHR45339:SF1">
    <property type="entry name" value="HYBRID SIGNAL TRANSDUCTION HISTIDINE KINASE J"/>
    <property type="match status" value="1"/>
</dbReference>
<evidence type="ECO:0000313" key="18">
    <source>
        <dbReference type="EMBL" id="APG62567.1"/>
    </source>
</evidence>
<dbReference type="Gene3D" id="1.20.120.160">
    <property type="entry name" value="HPT domain"/>
    <property type="match status" value="1"/>
</dbReference>
<dbReference type="PANTHER" id="PTHR45339">
    <property type="entry name" value="HYBRID SIGNAL TRANSDUCTION HISTIDINE KINASE J"/>
    <property type="match status" value="1"/>
</dbReference>
<keyword evidence="10" id="KW-0902">Two-component regulatory system</keyword>
<dbReference type="EMBL" id="CP018154">
    <property type="protein sequence ID" value="APG62567.1"/>
    <property type="molecule type" value="Genomic_DNA"/>
</dbReference>
<gene>
    <name evidence="18" type="ORF">LPB140_06965</name>
</gene>
<dbReference type="SUPFAM" id="SSF47226">
    <property type="entry name" value="Histidine-containing phosphotransfer domain, HPT domain"/>
    <property type="match status" value="1"/>
</dbReference>
<evidence type="ECO:0000256" key="8">
    <source>
        <dbReference type="ARBA" id="ARBA00022840"/>
    </source>
</evidence>
<keyword evidence="5 13" id="KW-0597">Phosphoprotein</keyword>
<dbReference type="InterPro" id="IPR008207">
    <property type="entry name" value="Sig_transdc_His_kin_Hpt_dom"/>
</dbReference>
<dbReference type="AlphaFoldDB" id="A0A1L3JBP5"/>
<dbReference type="OrthoDB" id="9815202at2"/>
<evidence type="ECO:0000256" key="6">
    <source>
        <dbReference type="ARBA" id="ARBA00022692"/>
    </source>
</evidence>
<dbReference type="Gene3D" id="3.30.565.10">
    <property type="entry name" value="Histidine kinase-like ATPase, C-terminal domain"/>
    <property type="match status" value="1"/>
</dbReference>
<evidence type="ECO:0000259" key="15">
    <source>
        <dbReference type="PROSITE" id="PS50109"/>
    </source>
</evidence>
<dbReference type="CDD" id="cd16922">
    <property type="entry name" value="HATPase_EvgS-ArcB-TorS-like"/>
    <property type="match status" value="1"/>
</dbReference>
<reference evidence="18 19" key="1">
    <citation type="submission" date="2016-11" db="EMBL/GenBank/DDBJ databases">
        <title>Sphingorhabdus sp. LPB0140, isolated from marine environment.</title>
        <authorList>
            <person name="Kim E."/>
            <person name="Yi H."/>
        </authorList>
    </citation>
    <scope>NUCLEOTIDE SEQUENCE [LARGE SCALE GENOMIC DNA]</scope>
    <source>
        <strain evidence="18 19">LPB0140</strain>
    </source>
</reference>
<dbReference type="SUPFAM" id="SSF47384">
    <property type="entry name" value="Homodimeric domain of signal transducing histidine kinase"/>
    <property type="match status" value="1"/>
</dbReference>
<keyword evidence="11 14" id="KW-0472">Membrane</keyword>
<sequence>MSIAKLKYILQQKNMTGEQQIIFNRVILVSITGLSLFYFVNDSFINALFCAHFLGNVILFIMQLKSPKTSDFRRIVGICLDFGIALGLMTYAPREMAFTYPIFLWAILGNGFRYGVKWLAIAATCAFISFATVIIVTPYWQENLVLSVSLLVGMIIVPGYTAKLIADLSRKTKEAENANKAKSYFLASMSHELKTPLNAIIGYGTHLRDMGLPEQQLKMVDASVHAGEHLLHLINQIMQVSTDGKSVINMAQSSFKITDLMSNAHEIMAIKAEEKNLKLILQAEHNADLMIDSQQSIIQNILINLMGNAIKFTSSGTITISAKIENDKNGDNDDYLLTCSVKDTGIGIAPDHLEKIFLPFQQADETVLDRFGGTGLGLAICQQLTDQLGGTITVKSKLGQGSIFTVKIPVQKSKIQTLYHQDESHLPNIGILALGRFDSEILAQAQLAGNYIIKHHICENEEQLTKILDNINANEFSIAMISRALAGKIVEQNLWHKFEKLKLATILVDDNKHIDLDDIKLRAEFSTIIPSSKAFDEIRSALKIGGAFARHVGHCTTKNNNASSEQLAPAQPEQITEQEQENETFSILITDDNRTNLHVLEAILSSAGHQVTMSSDGDEALDILEKQKFDIWLLDINMPRMNGLEACSLWRHMETPPNHMPVLGVTADSTAETLKKCEKAGMDKRITKPINAKQILENVQIYCKKHNVVEFDEQIHSSDKVIALKPKDKAEPENIYLGNLNVEQIEQLASIDNGVFLASIIDEYNKDVFASLEKLHETVMTNDVKSFRFQAHAIKSASANLGAEKLATICGSLENITQNDFSNNKNIHYEKLKSETENSTNLLKKYSKMSLKKSAAQIS</sequence>
<dbReference type="CDD" id="cd00082">
    <property type="entry name" value="HisKA"/>
    <property type="match status" value="1"/>
</dbReference>
<name>A0A1L3JBP5_9SPHN</name>
<dbReference type="GO" id="GO:0005524">
    <property type="term" value="F:ATP binding"/>
    <property type="evidence" value="ECO:0007669"/>
    <property type="project" value="UniProtKB-KW"/>
</dbReference>
<dbReference type="CDD" id="cd17546">
    <property type="entry name" value="REC_hyHK_CKI1_RcsC-like"/>
    <property type="match status" value="1"/>
</dbReference>
<evidence type="ECO:0000256" key="4">
    <source>
        <dbReference type="ARBA" id="ARBA00022475"/>
    </source>
</evidence>
<evidence type="ECO:0000256" key="3">
    <source>
        <dbReference type="ARBA" id="ARBA00012438"/>
    </source>
</evidence>
<evidence type="ECO:0000256" key="7">
    <source>
        <dbReference type="ARBA" id="ARBA00022741"/>
    </source>
</evidence>
<dbReference type="InterPro" id="IPR036641">
    <property type="entry name" value="HPT_dom_sf"/>
</dbReference>
<feature type="domain" description="Response regulatory" evidence="16">
    <location>
        <begin position="586"/>
        <end position="703"/>
    </location>
</feature>
<keyword evidence="9 14" id="KW-1133">Transmembrane helix</keyword>
<dbReference type="PROSITE" id="PS50894">
    <property type="entry name" value="HPT"/>
    <property type="match status" value="1"/>
</dbReference>
<dbReference type="PROSITE" id="PS50109">
    <property type="entry name" value="HIS_KIN"/>
    <property type="match status" value="1"/>
</dbReference>
<evidence type="ECO:0000313" key="19">
    <source>
        <dbReference type="Proteomes" id="UP000242561"/>
    </source>
</evidence>
<proteinExistence type="predicted"/>
<dbReference type="InterPro" id="IPR011006">
    <property type="entry name" value="CheY-like_superfamily"/>
</dbReference>
<dbReference type="SUPFAM" id="SSF55874">
    <property type="entry name" value="ATPase domain of HSP90 chaperone/DNA topoisomerase II/histidine kinase"/>
    <property type="match status" value="1"/>
</dbReference>
<dbReference type="GO" id="GO:0000155">
    <property type="term" value="F:phosphorelay sensor kinase activity"/>
    <property type="evidence" value="ECO:0007669"/>
    <property type="project" value="InterPro"/>
</dbReference>
<keyword evidence="7" id="KW-0547">Nucleotide-binding</keyword>
<evidence type="ECO:0000256" key="9">
    <source>
        <dbReference type="ARBA" id="ARBA00022989"/>
    </source>
</evidence>
<dbReference type="PRINTS" id="PR00344">
    <property type="entry name" value="BCTRLSENSOR"/>
</dbReference>
<dbReference type="InterPro" id="IPR004358">
    <property type="entry name" value="Sig_transdc_His_kin-like_C"/>
</dbReference>
<dbReference type="Proteomes" id="UP000242561">
    <property type="component" value="Chromosome"/>
</dbReference>
<evidence type="ECO:0000259" key="16">
    <source>
        <dbReference type="PROSITE" id="PS50110"/>
    </source>
</evidence>
<keyword evidence="8" id="KW-0067">ATP-binding</keyword>
<dbReference type="Pfam" id="PF02518">
    <property type="entry name" value="HATPase_c"/>
    <property type="match status" value="1"/>
</dbReference>
<dbReference type="InterPro" id="IPR001789">
    <property type="entry name" value="Sig_transdc_resp-reg_receiver"/>
</dbReference>
<evidence type="ECO:0000256" key="11">
    <source>
        <dbReference type="ARBA" id="ARBA00023136"/>
    </source>
</evidence>
<evidence type="ECO:0000256" key="14">
    <source>
        <dbReference type="SAM" id="Phobius"/>
    </source>
</evidence>
<feature type="domain" description="Histidine kinase" evidence="15">
    <location>
        <begin position="188"/>
        <end position="412"/>
    </location>
</feature>
<dbReference type="RefSeq" id="WP_072559218.1">
    <property type="nucleotide sequence ID" value="NZ_CP018154.1"/>
</dbReference>
<dbReference type="Gene3D" id="3.40.50.2300">
    <property type="match status" value="1"/>
</dbReference>
<feature type="transmembrane region" description="Helical" evidence="14">
    <location>
        <begin position="21"/>
        <end position="38"/>
    </location>
</feature>
<feature type="transmembrane region" description="Helical" evidence="14">
    <location>
        <begin position="119"/>
        <end position="140"/>
    </location>
</feature>
<accession>A0A1L3JBP5</accession>
<dbReference type="SMART" id="SM00448">
    <property type="entry name" value="REC"/>
    <property type="match status" value="1"/>
</dbReference>
<evidence type="ECO:0000256" key="12">
    <source>
        <dbReference type="PROSITE-ProRule" id="PRU00110"/>
    </source>
</evidence>
<dbReference type="Pfam" id="PF00072">
    <property type="entry name" value="Response_reg"/>
    <property type="match status" value="1"/>
</dbReference>
<keyword evidence="19" id="KW-1185">Reference proteome</keyword>
<dbReference type="FunFam" id="3.30.565.10:FF:000010">
    <property type="entry name" value="Sensor histidine kinase RcsC"/>
    <property type="match status" value="1"/>
</dbReference>
<evidence type="ECO:0000256" key="10">
    <source>
        <dbReference type="ARBA" id="ARBA00023012"/>
    </source>
</evidence>
<protein>
    <recommendedName>
        <fullName evidence="3">histidine kinase</fullName>
        <ecNumber evidence="3">2.7.13.3</ecNumber>
    </recommendedName>
</protein>
<organism evidence="18 19">
    <name type="scientific">Sphingorhabdus lutea</name>
    <dbReference type="NCBI Taxonomy" id="1913578"/>
    <lineage>
        <taxon>Bacteria</taxon>
        <taxon>Pseudomonadati</taxon>
        <taxon>Pseudomonadota</taxon>
        <taxon>Alphaproteobacteria</taxon>
        <taxon>Sphingomonadales</taxon>
        <taxon>Sphingomonadaceae</taxon>
        <taxon>Sphingorhabdus</taxon>
    </lineage>
</organism>
<dbReference type="InterPro" id="IPR003594">
    <property type="entry name" value="HATPase_dom"/>
</dbReference>
<dbReference type="PROSITE" id="PS50110">
    <property type="entry name" value="RESPONSE_REGULATORY"/>
    <property type="match status" value="1"/>
</dbReference>
<feature type="transmembrane region" description="Helical" evidence="14">
    <location>
        <begin position="44"/>
        <end position="62"/>
    </location>
</feature>
<feature type="transmembrane region" description="Helical" evidence="14">
    <location>
        <begin position="74"/>
        <end position="91"/>
    </location>
</feature>
<dbReference type="SMART" id="SM00388">
    <property type="entry name" value="HisKA"/>
    <property type="match status" value="1"/>
</dbReference>
<feature type="domain" description="HPt" evidence="17">
    <location>
        <begin position="753"/>
        <end position="846"/>
    </location>
</feature>
<dbReference type="SUPFAM" id="SSF52172">
    <property type="entry name" value="CheY-like"/>
    <property type="match status" value="1"/>
</dbReference>
<dbReference type="STRING" id="1913578.LPB140_06965"/>
<feature type="transmembrane region" description="Helical" evidence="14">
    <location>
        <begin position="146"/>
        <end position="166"/>
    </location>
</feature>
<feature type="modified residue" description="Phosphohistidine" evidence="12">
    <location>
        <position position="792"/>
    </location>
</feature>
<evidence type="ECO:0000256" key="13">
    <source>
        <dbReference type="PROSITE-ProRule" id="PRU00169"/>
    </source>
</evidence>